<dbReference type="OMA" id="HQYRMLS"/>
<dbReference type="EC" id="2.7.11.1" evidence="2"/>
<keyword evidence="4" id="KW-0808">Transferase</keyword>
<evidence type="ECO:0000256" key="5">
    <source>
        <dbReference type="ARBA" id="ARBA00022741"/>
    </source>
</evidence>
<dbReference type="InterPro" id="IPR034671">
    <property type="entry name" value="Hunk"/>
</dbReference>
<dbReference type="SUPFAM" id="SSF56112">
    <property type="entry name" value="Protein kinase-like (PK-like)"/>
    <property type="match status" value="1"/>
</dbReference>
<evidence type="ECO:0000256" key="11">
    <source>
        <dbReference type="SAM" id="MobiDB-lite"/>
    </source>
</evidence>
<feature type="region of interest" description="Disordered" evidence="11">
    <location>
        <begin position="585"/>
        <end position="659"/>
    </location>
</feature>
<dbReference type="PROSITE" id="PS50011">
    <property type="entry name" value="PROTEIN_KINASE_DOM"/>
    <property type="match status" value="1"/>
</dbReference>
<dbReference type="InterPro" id="IPR017441">
    <property type="entry name" value="Protein_kinase_ATP_BS"/>
</dbReference>
<dbReference type="CDD" id="cd14070">
    <property type="entry name" value="STKc_HUNK"/>
    <property type="match status" value="1"/>
</dbReference>
<dbReference type="InterPro" id="IPR000719">
    <property type="entry name" value="Prot_kinase_dom"/>
</dbReference>
<organism evidence="13 14">
    <name type="scientific">Pseudonaja textilis</name>
    <name type="common">Eastern brown snake</name>
    <dbReference type="NCBI Taxonomy" id="8673"/>
    <lineage>
        <taxon>Eukaryota</taxon>
        <taxon>Metazoa</taxon>
        <taxon>Chordata</taxon>
        <taxon>Craniata</taxon>
        <taxon>Vertebrata</taxon>
        <taxon>Euteleostomi</taxon>
        <taxon>Lepidosauria</taxon>
        <taxon>Squamata</taxon>
        <taxon>Bifurcata</taxon>
        <taxon>Unidentata</taxon>
        <taxon>Episquamata</taxon>
        <taxon>Toxicofera</taxon>
        <taxon>Serpentes</taxon>
        <taxon>Colubroidea</taxon>
        <taxon>Elapidae</taxon>
        <taxon>Hydrophiinae</taxon>
        <taxon>Pseudonaja</taxon>
    </lineage>
</organism>
<feature type="compositionally biased region" description="Low complexity" evidence="11">
    <location>
        <begin position="604"/>
        <end position="619"/>
    </location>
</feature>
<evidence type="ECO:0000256" key="4">
    <source>
        <dbReference type="ARBA" id="ARBA00022679"/>
    </source>
</evidence>
<feature type="binding site" evidence="10">
    <location>
        <position position="98"/>
    </location>
    <ligand>
        <name>ATP</name>
        <dbReference type="ChEBI" id="CHEBI:30616"/>
    </ligand>
</feature>
<evidence type="ECO:0000256" key="3">
    <source>
        <dbReference type="ARBA" id="ARBA00022527"/>
    </source>
</evidence>
<evidence type="ECO:0000256" key="1">
    <source>
        <dbReference type="ARBA" id="ARBA00006234"/>
    </source>
</evidence>
<dbReference type="FunFam" id="3.30.200.20:FF:000003">
    <property type="entry name" value="Non-specific serine/threonine protein kinase"/>
    <property type="match status" value="1"/>
</dbReference>
<dbReference type="GO" id="GO:0005737">
    <property type="term" value="C:cytoplasm"/>
    <property type="evidence" value="ECO:0007669"/>
    <property type="project" value="TreeGrafter"/>
</dbReference>
<feature type="region of interest" description="Disordered" evidence="11">
    <location>
        <begin position="522"/>
        <end position="552"/>
    </location>
</feature>
<feature type="compositionally biased region" description="Low complexity" evidence="11">
    <location>
        <begin position="536"/>
        <end position="547"/>
    </location>
</feature>
<protein>
    <recommendedName>
        <fullName evidence="2">non-specific serine/threonine protein kinase</fullName>
        <ecNumber evidence="2">2.7.11.1</ecNumber>
    </recommendedName>
</protein>
<keyword evidence="3" id="KW-0723">Serine/threonine-protein kinase</keyword>
<name>A0A670XPY0_PSETE</name>
<accession>A0A670XPY0</accession>
<evidence type="ECO:0000256" key="6">
    <source>
        <dbReference type="ARBA" id="ARBA00022777"/>
    </source>
</evidence>
<evidence type="ECO:0000259" key="12">
    <source>
        <dbReference type="PROSITE" id="PS50011"/>
    </source>
</evidence>
<evidence type="ECO:0000256" key="10">
    <source>
        <dbReference type="PROSITE-ProRule" id="PRU10141"/>
    </source>
</evidence>
<keyword evidence="14" id="KW-1185">Reference proteome</keyword>
<feature type="compositionally biased region" description="Basic and acidic residues" evidence="11">
    <location>
        <begin position="476"/>
        <end position="492"/>
    </location>
</feature>
<evidence type="ECO:0000256" key="7">
    <source>
        <dbReference type="ARBA" id="ARBA00022840"/>
    </source>
</evidence>
<dbReference type="GO" id="GO:0004674">
    <property type="term" value="F:protein serine/threonine kinase activity"/>
    <property type="evidence" value="ECO:0007669"/>
    <property type="project" value="UniProtKB-KW"/>
</dbReference>
<gene>
    <name evidence="13" type="primary">HUNK</name>
</gene>
<comment type="similarity">
    <text evidence="1">Belongs to the protein kinase superfamily. CAMK Ser/Thr protein kinase family. SNF1 subfamily.</text>
</comment>
<dbReference type="GO" id="GO:0035556">
    <property type="term" value="P:intracellular signal transduction"/>
    <property type="evidence" value="ECO:0007669"/>
    <property type="project" value="TreeGrafter"/>
</dbReference>
<proteinExistence type="inferred from homology"/>
<keyword evidence="5 10" id="KW-0547">Nucleotide-binding</keyword>
<reference evidence="13" key="2">
    <citation type="submission" date="2025-09" db="UniProtKB">
        <authorList>
            <consortium name="Ensembl"/>
        </authorList>
    </citation>
    <scope>IDENTIFICATION</scope>
</reference>
<dbReference type="PROSITE" id="PS00108">
    <property type="entry name" value="PROTEIN_KINASE_ST"/>
    <property type="match status" value="1"/>
</dbReference>
<dbReference type="PANTHER" id="PTHR24346">
    <property type="entry name" value="MAP/MICROTUBULE AFFINITY-REGULATING KINASE"/>
    <property type="match status" value="1"/>
</dbReference>
<dbReference type="Ensembl" id="ENSPTXT00000001749.1">
    <property type="protein sequence ID" value="ENSPTXP00000001704.1"/>
    <property type="gene ID" value="ENSPTXG00000001361.1"/>
</dbReference>
<dbReference type="Pfam" id="PF00069">
    <property type="entry name" value="Pkinase"/>
    <property type="match status" value="1"/>
</dbReference>
<dbReference type="PROSITE" id="PS00107">
    <property type="entry name" value="PROTEIN_KINASE_ATP"/>
    <property type="match status" value="1"/>
</dbReference>
<dbReference type="GeneTree" id="ENSGT00940000161070"/>
<dbReference type="InterPro" id="IPR008271">
    <property type="entry name" value="Ser/Thr_kinase_AS"/>
</dbReference>
<reference evidence="13" key="1">
    <citation type="submission" date="2025-08" db="UniProtKB">
        <authorList>
            <consortium name="Ensembl"/>
        </authorList>
    </citation>
    <scope>IDENTIFICATION</scope>
</reference>
<comment type="catalytic activity">
    <reaction evidence="9">
        <text>L-seryl-[protein] + ATP = O-phospho-L-seryl-[protein] + ADP + H(+)</text>
        <dbReference type="Rhea" id="RHEA:17989"/>
        <dbReference type="Rhea" id="RHEA-COMP:9863"/>
        <dbReference type="Rhea" id="RHEA-COMP:11604"/>
        <dbReference type="ChEBI" id="CHEBI:15378"/>
        <dbReference type="ChEBI" id="CHEBI:29999"/>
        <dbReference type="ChEBI" id="CHEBI:30616"/>
        <dbReference type="ChEBI" id="CHEBI:83421"/>
        <dbReference type="ChEBI" id="CHEBI:456216"/>
        <dbReference type="EC" id="2.7.11.1"/>
    </reaction>
</comment>
<evidence type="ECO:0000256" key="8">
    <source>
        <dbReference type="ARBA" id="ARBA00047899"/>
    </source>
</evidence>
<evidence type="ECO:0000313" key="13">
    <source>
        <dbReference type="Ensembl" id="ENSPTXP00000001704.1"/>
    </source>
</evidence>
<dbReference type="Proteomes" id="UP000472273">
    <property type="component" value="Unplaced"/>
</dbReference>
<keyword evidence="6" id="KW-0418">Kinase</keyword>
<evidence type="ECO:0000256" key="9">
    <source>
        <dbReference type="ARBA" id="ARBA00048679"/>
    </source>
</evidence>
<dbReference type="InterPro" id="IPR011009">
    <property type="entry name" value="Kinase-like_dom_sf"/>
</dbReference>
<dbReference type="AlphaFoldDB" id="A0A670XPY0"/>
<feature type="region of interest" description="Disordered" evidence="11">
    <location>
        <begin position="460"/>
        <end position="500"/>
    </location>
</feature>
<dbReference type="SMART" id="SM00220">
    <property type="entry name" value="S_TKc"/>
    <property type="match status" value="1"/>
</dbReference>
<feature type="compositionally biased region" description="Basic and acidic residues" evidence="11">
    <location>
        <begin position="625"/>
        <end position="636"/>
    </location>
</feature>
<feature type="domain" description="Protein kinase" evidence="12">
    <location>
        <begin position="60"/>
        <end position="318"/>
    </location>
</feature>
<evidence type="ECO:0000256" key="2">
    <source>
        <dbReference type="ARBA" id="ARBA00012513"/>
    </source>
</evidence>
<dbReference type="GO" id="GO:0005524">
    <property type="term" value="F:ATP binding"/>
    <property type="evidence" value="ECO:0007669"/>
    <property type="project" value="UniProtKB-UniRule"/>
</dbReference>
<dbReference type="PANTHER" id="PTHR24346:SF80">
    <property type="entry name" value="HORMONALLY UP-REGULATED NEU TUMOR-ASSOCIATED KINASE"/>
    <property type="match status" value="1"/>
</dbReference>
<evidence type="ECO:0000313" key="14">
    <source>
        <dbReference type="Proteomes" id="UP000472273"/>
    </source>
</evidence>
<dbReference type="Gene3D" id="1.10.510.10">
    <property type="entry name" value="Transferase(Phosphotransferase) domain 1"/>
    <property type="match status" value="1"/>
</dbReference>
<feature type="compositionally biased region" description="Polar residues" evidence="11">
    <location>
        <begin position="464"/>
        <end position="475"/>
    </location>
</feature>
<feature type="region of interest" description="Disordered" evidence="11">
    <location>
        <begin position="1"/>
        <end position="31"/>
    </location>
</feature>
<dbReference type="FunFam" id="1.10.510.10:FF:000391">
    <property type="entry name" value="Hormonally up-regulated neu tumor-associated kinase"/>
    <property type="match status" value="1"/>
</dbReference>
<keyword evidence="7 10" id="KW-0067">ATP-binding</keyword>
<feature type="compositionally biased region" description="Polar residues" evidence="11">
    <location>
        <begin position="638"/>
        <end position="649"/>
    </location>
</feature>
<comment type="catalytic activity">
    <reaction evidence="8">
        <text>L-threonyl-[protein] + ATP = O-phospho-L-threonyl-[protein] + ADP + H(+)</text>
        <dbReference type="Rhea" id="RHEA:46608"/>
        <dbReference type="Rhea" id="RHEA-COMP:11060"/>
        <dbReference type="Rhea" id="RHEA-COMP:11605"/>
        <dbReference type="ChEBI" id="CHEBI:15378"/>
        <dbReference type="ChEBI" id="CHEBI:30013"/>
        <dbReference type="ChEBI" id="CHEBI:30616"/>
        <dbReference type="ChEBI" id="CHEBI:61977"/>
        <dbReference type="ChEBI" id="CHEBI:456216"/>
        <dbReference type="EC" id="2.7.11.1"/>
    </reaction>
</comment>
<sequence length="711" mass="79607">MPAAAGDGLLSEPTAASFSDDEPTTPPLSPEGTFLAAWVNASASRERIREFQHTKRVGNYLIGRKLGEGSFAKVREGLHVVTGEKVAVKVIDKKRAKKDTYVTKNLRREGQIQQMIRHPNIAQLLDILETENSYYLVMELCPGGNLMHKIYEQKRLEEHEARKYIRQLILAVEHLHRAGVVHRDLKIENLLLDEDNNIKLIDFGLSNCASILGYTDPFSTQCGSPAYAAPELLARKKYGPKIDVWSIGVNMYAMLTGTLPFTVEPFSLRALYQKMIDKEMNPYPTQLSTAAVNFLKILLEPDPTKRPNIQQALANRWLSENGKALNNVTYPNRIHLQDISQSVLLYMTEKLGYKNSDVINTILSNRACHMLAIYVLLNKKLERFTAGVKVSINLDNSSNNMCSNQLCRLEKYKSNKDVYEQTNCMCALNLKDKKNKEQEAKDELSHPFLKKSEKSLATYKEPSSCLTTQMQNKKSLLSDRRASHGGLPEKDSPSNLNPFHEAATGKVGCVTSYSLEYLEIQQPIPRTPRLGKRQDSPQQEPSSPGSQNLDSPLILNIVHSFETGDREDQIDQVSPSHQYQMLSSPVNFGRRSSSERTLSPLFQPGGTSPSPTKSPGHPTQLSFTYDEKSNSFKEEAVSPTQLNVSNPLGSPNCVKSRGRFPMMGIGQMMRKRNQSVGSPTEKSLEARMPQLQQMSPTQISFSITEPISGQC</sequence>